<protein>
    <recommendedName>
        <fullName evidence="7">Golgi phosphoprotein 3</fullName>
    </recommendedName>
</protein>
<sequence>MRQLPLADEFYLISHDEYTGKCHINAKVFDSGLAGAVLAELAVRQRITIVNGLVTTIDQRPHRERVSDAALAEILKERAEHPVRTWVEYLRKDALEMVRPRLVDAGLIYRVQSRSMLRSTVRYPAVDRNQAAAPRARLRYMLDHPELLDEPTAVLSGLVLAVGMTDLIAVRGKEAREGLGRFADTLPDVLKEIVTAVELVAATIAVAPKL</sequence>
<organism evidence="5 6">
    <name type="scientific">Luedemannella helvata</name>
    <dbReference type="NCBI Taxonomy" id="349315"/>
    <lineage>
        <taxon>Bacteria</taxon>
        <taxon>Bacillati</taxon>
        <taxon>Actinomycetota</taxon>
        <taxon>Actinomycetes</taxon>
        <taxon>Micromonosporales</taxon>
        <taxon>Micromonosporaceae</taxon>
        <taxon>Luedemannella</taxon>
    </lineage>
</organism>
<evidence type="ECO:0000256" key="3">
    <source>
        <dbReference type="ARBA" id="ARBA00023121"/>
    </source>
</evidence>
<keyword evidence="4" id="KW-0472">Membrane</keyword>
<keyword evidence="2" id="KW-0333">Golgi apparatus</keyword>
<dbReference type="Pfam" id="PF05719">
    <property type="entry name" value="GPP34"/>
    <property type="match status" value="1"/>
</dbReference>
<dbReference type="EMBL" id="BAAALS010000007">
    <property type="protein sequence ID" value="GAA1748356.1"/>
    <property type="molecule type" value="Genomic_DNA"/>
</dbReference>
<dbReference type="InterPro" id="IPR038261">
    <property type="entry name" value="GPP34-like_sf"/>
</dbReference>
<gene>
    <name evidence="5" type="ORF">GCM10009681_19490</name>
</gene>
<comment type="subcellular location">
    <subcellularLocation>
        <location evidence="1">Golgi apparatus membrane</location>
        <topology evidence="1">Peripheral membrane protein</topology>
        <orientation evidence="1">Cytoplasmic side</orientation>
    </subcellularLocation>
</comment>
<evidence type="ECO:0000256" key="2">
    <source>
        <dbReference type="ARBA" id="ARBA00023034"/>
    </source>
</evidence>
<proteinExistence type="predicted"/>
<dbReference type="InterPro" id="IPR008628">
    <property type="entry name" value="GPP34-like"/>
</dbReference>
<name>A0ABN2K6R2_9ACTN</name>
<evidence type="ECO:0000313" key="5">
    <source>
        <dbReference type="EMBL" id="GAA1748356.1"/>
    </source>
</evidence>
<evidence type="ECO:0000256" key="4">
    <source>
        <dbReference type="ARBA" id="ARBA00023136"/>
    </source>
</evidence>
<keyword evidence="3" id="KW-0446">Lipid-binding</keyword>
<accession>A0ABN2K6R2</accession>
<evidence type="ECO:0000256" key="1">
    <source>
        <dbReference type="ARBA" id="ARBA00004255"/>
    </source>
</evidence>
<reference evidence="5 6" key="1">
    <citation type="journal article" date="2019" name="Int. J. Syst. Evol. Microbiol.">
        <title>The Global Catalogue of Microorganisms (GCM) 10K type strain sequencing project: providing services to taxonomists for standard genome sequencing and annotation.</title>
        <authorList>
            <consortium name="The Broad Institute Genomics Platform"/>
            <consortium name="The Broad Institute Genome Sequencing Center for Infectious Disease"/>
            <person name="Wu L."/>
            <person name="Ma J."/>
        </authorList>
    </citation>
    <scope>NUCLEOTIDE SEQUENCE [LARGE SCALE GENOMIC DNA]</scope>
    <source>
        <strain evidence="5 6">JCM 13249</strain>
    </source>
</reference>
<keyword evidence="6" id="KW-1185">Reference proteome</keyword>
<dbReference type="Gene3D" id="1.10.3630.10">
    <property type="entry name" value="yeast vps74-n-term truncation variant domain like"/>
    <property type="match status" value="1"/>
</dbReference>
<evidence type="ECO:0000313" key="6">
    <source>
        <dbReference type="Proteomes" id="UP001500655"/>
    </source>
</evidence>
<dbReference type="RefSeq" id="WP_344079103.1">
    <property type="nucleotide sequence ID" value="NZ_BAAALS010000007.1"/>
</dbReference>
<dbReference type="Proteomes" id="UP001500655">
    <property type="component" value="Unassembled WGS sequence"/>
</dbReference>
<evidence type="ECO:0008006" key="7">
    <source>
        <dbReference type="Google" id="ProtNLM"/>
    </source>
</evidence>
<comment type="caution">
    <text evidence="5">The sequence shown here is derived from an EMBL/GenBank/DDBJ whole genome shotgun (WGS) entry which is preliminary data.</text>
</comment>